<feature type="chain" id="PRO_5002429422" description="17 kDa surface antigen" evidence="1">
    <location>
        <begin position="27"/>
        <end position="103"/>
    </location>
</feature>
<sequence>MRNKLALATLAVLVSAPTIMPEPALARTHHYNRHHVYRGQTAYYRHRCSGGNGAVGTIAGGAGGALIGNALGGGTVGTIAGGVGGALLGRHLDKKHTRHRNGC</sequence>
<comment type="caution">
    <text evidence="2">The sequence shown here is derived from an EMBL/GenBank/DDBJ whole genome shotgun (WGS) entry which is preliminary data.</text>
</comment>
<evidence type="ECO:0000313" key="2">
    <source>
        <dbReference type="EMBL" id="GAO40703.1"/>
    </source>
</evidence>
<name>A0A0E9MTA0_9SPHN</name>
<feature type="signal peptide" evidence="1">
    <location>
        <begin position="1"/>
        <end position="26"/>
    </location>
</feature>
<evidence type="ECO:0008006" key="4">
    <source>
        <dbReference type="Google" id="ProtNLM"/>
    </source>
</evidence>
<reference evidence="2 3" key="1">
    <citation type="submission" date="2015-04" db="EMBL/GenBank/DDBJ databases">
        <title>Whole genome shotgun sequence of Sphingomonas changbaiensis NBRC 104936.</title>
        <authorList>
            <person name="Katano-Makiyama Y."/>
            <person name="Hosoyama A."/>
            <person name="Hashimoto M."/>
            <person name="Noguchi M."/>
            <person name="Tsuchikane K."/>
            <person name="Ohji S."/>
            <person name="Yamazoe A."/>
            <person name="Ichikawa N."/>
            <person name="Kimura A."/>
            <person name="Fujita N."/>
        </authorList>
    </citation>
    <scope>NUCLEOTIDE SEQUENCE [LARGE SCALE GENOMIC DNA]</scope>
    <source>
        <strain evidence="2 3">NBRC 104936</strain>
    </source>
</reference>
<evidence type="ECO:0000313" key="3">
    <source>
        <dbReference type="Proteomes" id="UP000033202"/>
    </source>
</evidence>
<evidence type="ECO:0000256" key="1">
    <source>
        <dbReference type="SAM" id="SignalP"/>
    </source>
</evidence>
<proteinExistence type="predicted"/>
<gene>
    <name evidence="2" type="ORF">SCH01S_51_00340</name>
</gene>
<dbReference type="EMBL" id="BBWU01000051">
    <property type="protein sequence ID" value="GAO40703.1"/>
    <property type="molecule type" value="Genomic_DNA"/>
</dbReference>
<keyword evidence="1" id="KW-0732">Signal</keyword>
<dbReference type="RefSeq" id="WP_046349583.1">
    <property type="nucleotide sequence ID" value="NZ_BBWU01000051.1"/>
</dbReference>
<dbReference type="AlphaFoldDB" id="A0A0E9MTA0"/>
<keyword evidence="3" id="KW-1185">Reference proteome</keyword>
<accession>A0A0E9MTA0</accession>
<dbReference type="Proteomes" id="UP000033202">
    <property type="component" value="Unassembled WGS sequence"/>
</dbReference>
<protein>
    <recommendedName>
        <fullName evidence="4">17 kDa surface antigen</fullName>
    </recommendedName>
</protein>
<organism evidence="2 3">
    <name type="scientific">Sphingomonas changbaiensis NBRC 104936</name>
    <dbReference type="NCBI Taxonomy" id="1219043"/>
    <lineage>
        <taxon>Bacteria</taxon>
        <taxon>Pseudomonadati</taxon>
        <taxon>Pseudomonadota</taxon>
        <taxon>Alphaproteobacteria</taxon>
        <taxon>Sphingomonadales</taxon>
        <taxon>Sphingomonadaceae</taxon>
        <taxon>Sphingomonas</taxon>
    </lineage>
</organism>